<keyword evidence="2" id="KW-1185">Reference proteome</keyword>
<dbReference type="AlphaFoldDB" id="A0A0M0JD72"/>
<dbReference type="EMBL" id="JWZX01003118">
    <property type="protein sequence ID" value="KOO24173.1"/>
    <property type="molecule type" value="Genomic_DNA"/>
</dbReference>
<dbReference type="Proteomes" id="UP000037460">
    <property type="component" value="Unassembled WGS sequence"/>
</dbReference>
<evidence type="ECO:0000313" key="1">
    <source>
        <dbReference type="EMBL" id="KOO24173.1"/>
    </source>
</evidence>
<protein>
    <submittedName>
        <fullName evidence="1">Uncharacterized protein</fullName>
    </submittedName>
</protein>
<accession>A0A0M0JD72</accession>
<evidence type="ECO:0000313" key="2">
    <source>
        <dbReference type="Proteomes" id="UP000037460"/>
    </source>
</evidence>
<organism evidence="1 2">
    <name type="scientific">Chrysochromulina tobinii</name>
    <dbReference type="NCBI Taxonomy" id="1460289"/>
    <lineage>
        <taxon>Eukaryota</taxon>
        <taxon>Haptista</taxon>
        <taxon>Haptophyta</taxon>
        <taxon>Prymnesiophyceae</taxon>
        <taxon>Prymnesiales</taxon>
        <taxon>Chrysochromulinaceae</taxon>
        <taxon>Chrysochromulina</taxon>
    </lineage>
</organism>
<name>A0A0M0JD72_9EUKA</name>
<reference evidence="2" key="1">
    <citation type="journal article" date="2015" name="PLoS Genet.">
        <title>Genome Sequence and Transcriptome Analyses of Chrysochromulina tobin: Metabolic Tools for Enhanced Algal Fitness in the Prominent Order Prymnesiales (Haptophyceae).</title>
        <authorList>
            <person name="Hovde B.T."/>
            <person name="Deodato C.R."/>
            <person name="Hunsperger H.M."/>
            <person name="Ryken S.A."/>
            <person name="Yost W."/>
            <person name="Jha R.K."/>
            <person name="Patterson J."/>
            <person name="Monnat R.J. Jr."/>
            <person name="Barlow S.B."/>
            <person name="Starkenburg S.R."/>
            <person name="Cattolico R.A."/>
        </authorList>
    </citation>
    <scope>NUCLEOTIDE SEQUENCE</scope>
    <source>
        <strain evidence="2">CCMP291</strain>
    </source>
</reference>
<gene>
    <name evidence="1" type="ORF">Ctob_000243</name>
</gene>
<proteinExistence type="predicted"/>
<comment type="caution">
    <text evidence="1">The sequence shown here is derived from an EMBL/GenBank/DDBJ whole genome shotgun (WGS) entry which is preliminary data.</text>
</comment>
<sequence>MLLKHASFLTQAWNKLLSVTEVIELLKVEDAEWKAASNASARGAEEGSHSPDASRSAVTLRGVTEAALKRALLEDPRFVALAEEIADLDLDTNEGRASALETALLSGLTIIQRFFANPTCLTTKHVAFASLTLCLSELPSYFGRAQATDLVTGEIPELRDSWLFDAKQAENLFKGKISEVTWFNLPHGALGLMNLDASEPFRDCPIDQLYTVESVLEETIPFVRATMLAAGWAAESKAGYTLLALFERQLAHVRWIRKQGEMEISTLLPHAQESFQAALLACDETHGRMLSHPEPMVAKLDFHLPFDGPYDKALSSKTAGGKMMITMRRAFPNLLPPSAPRSLKDLVSWPDATHMRLGSLIYDTTAIAKHYTLSLDHCFPVLLSVKKGGHALALCDHWGEAGHTSLVSEKHVAPKEWNFQYVCAHMAAKAAGAAEGSSHKHKRQKKK</sequence>